<dbReference type="EMBL" id="CP144745">
    <property type="protein sequence ID" value="WVZ53495.1"/>
    <property type="molecule type" value="Genomic_DNA"/>
</dbReference>
<protein>
    <submittedName>
        <fullName evidence="6">Uncharacterized protein</fullName>
    </submittedName>
</protein>
<organism evidence="6 7">
    <name type="scientific">Paspalum notatum var. saurae</name>
    <dbReference type="NCBI Taxonomy" id="547442"/>
    <lineage>
        <taxon>Eukaryota</taxon>
        <taxon>Viridiplantae</taxon>
        <taxon>Streptophyta</taxon>
        <taxon>Embryophyta</taxon>
        <taxon>Tracheophyta</taxon>
        <taxon>Spermatophyta</taxon>
        <taxon>Magnoliopsida</taxon>
        <taxon>Liliopsida</taxon>
        <taxon>Poales</taxon>
        <taxon>Poaceae</taxon>
        <taxon>PACMAD clade</taxon>
        <taxon>Panicoideae</taxon>
        <taxon>Andropogonodae</taxon>
        <taxon>Paspaleae</taxon>
        <taxon>Paspalinae</taxon>
        <taxon>Paspalum</taxon>
    </lineage>
</organism>
<evidence type="ECO:0000313" key="6">
    <source>
        <dbReference type="EMBL" id="WVZ53495.1"/>
    </source>
</evidence>
<dbReference type="InterPro" id="IPR036388">
    <property type="entry name" value="WH-like_DNA-bd_sf"/>
</dbReference>
<dbReference type="SUPFAM" id="SSF53335">
    <property type="entry name" value="S-adenosyl-L-methionine-dependent methyltransferases"/>
    <property type="match status" value="1"/>
</dbReference>
<feature type="domain" description="O-methyltransferase C-terminal" evidence="4">
    <location>
        <begin position="135"/>
        <end position="344"/>
    </location>
</feature>
<dbReference type="SUPFAM" id="SSF46785">
    <property type="entry name" value="Winged helix' DNA-binding domain"/>
    <property type="match status" value="1"/>
</dbReference>
<dbReference type="Pfam" id="PF00891">
    <property type="entry name" value="Methyltransf_2"/>
    <property type="match status" value="1"/>
</dbReference>
<proteinExistence type="predicted"/>
<accession>A0AAQ3PMZ1</accession>
<evidence type="ECO:0000259" key="4">
    <source>
        <dbReference type="Pfam" id="PF00891"/>
    </source>
</evidence>
<keyword evidence="1" id="KW-0489">Methyltransferase</keyword>
<dbReference type="InterPro" id="IPR016461">
    <property type="entry name" value="COMT-like"/>
</dbReference>
<evidence type="ECO:0000256" key="2">
    <source>
        <dbReference type="ARBA" id="ARBA00022679"/>
    </source>
</evidence>
<dbReference type="InterPro" id="IPR012967">
    <property type="entry name" value="COMT_dimerisation"/>
</dbReference>
<dbReference type="AlphaFoldDB" id="A0AAQ3PMZ1"/>
<evidence type="ECO:0000259" key="5">
    <source>
        <dbReference type="Pfam" id="PF08100"/>
    </source>
</evidence>
<gene>
    <name evidence="6" type="ORF">U9M48_004426</name>
</gene>
<feature type="domain" description="O-methyltransferase dimerisation" evidence="5">
    <location>
        <begin position="21"/>
        <end position="107"/>
    </location>
</feature>
<evidence type="ECO:0000313" key="7">
    <source>
        <dbReference type="Proteomes" id="UP001341281"/>
    </source>
</evidence>
<evidence type="ECO:0000256" key="1">
    <source>
        <dbReference type="ARBA" id="ARBA00022603"/>
    </source>
</evidence>
<reference evidence="6 7" key="1">
    <citation type="submission" date="2024-02" db="EMBL/GenBank/DDBJ databases">
        <title>High-quality chromosome-scale genome assembly of Pensacola bahiagrass (Paspalum notatum Flugge var. saurae).</title>
        <authorList>
            <person name="Vega J.M."/>
            <person name="Podio M."/>
            <person name="Orjuela J."/>
            <person name="Siena L.A."/>
            <person name="Pessino S.C."/>
            <person name="Combes M.C."/>
            <person name="Mariac C."/>
            <person name="Albertini E."/>
            <person name="Pupilli F."/>
            <person name="Ortiz J.P.A."/>
            <person name="Leblanc O."/>
        </authorList>
    </citation>
    <scope>NUCLEOTIDE SEQUENCE [LARGE SCALE GENOMIC DNA]</scope>
    <source>
        <strain evidence="6">R1</strain>
        <tissue evidence="6">Leaf</tissue>
    </source>
</reference>
<dbReference type="InterPro" id="IPR001077">
    <property type="entry name" value="COMT_C"/>
</dbReference>
<name>A0AAQ3PMZ1_PASNO</name>
<keyword evidence="2" id="KW-0808">Transferase</keyword>
<dbReference type="FunFam" id="3.40.50.150:FF:000206">
    <property type="entry name" value="O-methyltransferase ZRP4"/>
    <property type="match status" value="1"/>
</dbReference>
<dbReference type="PANTHER" id="PTHR11746">
    <property type="entry name" value="O-METHYLTRANSFERASE"/>
    <property type="match status" value="1"/>
</dbReference>
<dbReference type="PROSITE" id="PS51683">
    <property type="entry name" value="SAM_OMT_II"/>
    <property type="match status" value="1"/>
</dbReference>
<dbReference type="Pfam" id="PF08100">
    <property type="entry name" value="Dimerisation"/>
    <property type="match status" value="1"/>
</dbReference>
<keyword evidence="7" id="KW-1185">Reference proteome</keyword>
<dbReference type="InterPro" id="IPR029063">
    <property type="entry name" value="SAM-dependent_MTases_sf"/>
</dbReference>
<dbReference type="Gene3D" id="3.40.50.150">
    <property type="entry name" value="Vaccinia Virus protein VP39"/>
    <property type="match status" value="1"/>
</dbReference>
<keyword evidence="3" id="KW-0949">S-adenosyl-L-methionine</keyword>
<dbReference type="GO" id="GO:0032259">
    <property type="term" value="P:methylation"/>
    <property type="evidence" value="ECO:0007669"/>
    <property type="project" value="UniProtKB-KW"/>
</dbReference>
<evidence type="ECO:0000256" key="3">
    <source>
        <dbReference type="ARBA" id="ARBA00022691"/>
    </source>
</evidence>
<sequence length="395" mass="43521">MACAQDELSSQNLHKAYVDIWHHSLFHIKSTAVQCAVGLGIPSAIQRLGGAAMISDIITETGVHPAKLPYLRRLMRMLTFCGVFCADQPDESEPIYKLTPVSHILVQERASTPYDLSALLRIFARPSTAISPFFSMEAWFRDASATTLFEIAHGVDPWTLTKNDALYNQDLNDSMAMDSTIIMDLLLKEVGGTDIFHGLRSLVDVGGGHGGAAKAIARAFPHVKCSVLDLEQVISQAPSDGTVQFICGDMFEYIPPANAVFLKSVLNCWNDDDCVKILQQCKKAIPSREDGGKVIIVNVVVGHGALDNVVLETQVLLDVSMMRYRGAEREEHEFRKIFQEAGFSDYKITPILGFQSIIETPKAGEDLRSTFFSVVRSFLPGERNLLSVVEVNNNA</sequence>
<dbReference type="GO" id="GO:0008171">
    <property type="term" value="F:O-methyltransferase activity"/>
    <property type="evidence" value="ECO:0007669"/>
    <property type="project" value="InterPro"/>
</dbReference>
<dbReference type="Gene3D" id="1.10.10.10">
    <property type="entry name" value="Winged helix-like DNA-binding domain superfamily/Winged helix DNA-binding domain"/>
    <property type="match status" value="1"/>
</dbReference>
<dbReference type="InterPro" id="IPR036390">
    <property type="entry name" value="WH_DNA-bd_sf"/>
</dbReference>
<dbReference type="PIRSF" id="PIRSF005739">
    <property type="entry name" value="O-mtase"/>
    <property type="match status" value="1"/>
</dbReference>
<dbReference type="Proteomes" id="UP001341281">
    <property type="component" value="Chromosome 01"/>
</dbReference>
<dbReference type="GO" id="GO:0046983">
    <property type="term" value="F:protein dimerization activity"/>
    <property type="evidence" value="ECO:0007669"/>
    <property type="project" value="InterPro"/>
</dbReference>